<dbReference type="Proteomes" id="UP000188342">
    <property type="component" value="Unassembled WGS sequence"/>
</dbReference>
<dbReference type="STRING" id="1255658.FM114_13135"/>
<dbReference type="EMBL" id="FUKQ01000047">
    <property type="protein sequence ID" value="SJN41897.1"/>
    <property type="molecule type" value="Genomic_DNA"/>
</dbReference>
<evidence type="ECO:0000313" key="2">
    <source>
        <dbReference type="Proteomes" id="UP000188342"/>
    </source>
</evidence>
<evidence type="ECO:0000313" key="1">
    <source>
        <dbReference type="EMBL" id="SJN41897.1"/>
    </source>
</evidence>
<protein>
    <submittedName>
        <fullName evidence="1">Uncharacterized protein</fullName>
    </submittedName>
</protein>
<dbReference type="AlphaFoldDB" id="A0A1R4KC83"/>
<proteinExistence type="predicted"/>
<accession>A0A1R4KC83</accession>
<keyword evidence="2" id="KW-1185">Reference proteome</keyword>
<reference evidence="1 2" key="1">
    <citation type="submission" date="2017-02" db="EMBL/GenBank/DDBJ databases">
        <authorList>
            <person name="Peterson S.W."/>
        </authorList>
    </citation>
    <scope>NUCLEOTIDE SEQUENCE [LARGE SCALE GENOMIC DNA]</scope>
    <source>
        <strain evidence="1 2">LSP_Lj1</strain>
    </source>
</reference>
<organism evidence="1 2">
    <name type="scientific">Luteococcus japonicus LSP_Lj1</name>
    <dbReference type="NCBI Taxonomy" id="1255658"/>
    <lineage>
        <taxon>Bacteria</taxon>
        <taxon>Bacillati</taxon>
        <taxon>Actinomycetota</taxon>
        <taxon>Actinomycetes</taxon>
        <taxon>Propionibacteriales</taxon>
        <taxon>Propionibacteriaceae</taxon>
        <taxon>Luteococcus</taxon>
    </lineage>
</organism>
<gene>
    <name evidence="1" type="ORF">FM114_13135</name>
</gene>
<name>A0A1R4KC83_9ACTN</name>
<sequence length="39" mass="4241">MLPIGAFHSKRSGSRVGGQQPVVCLRIRLPVPGRNRRGS</sequence>